<dbReference type="InterPro" id="IPR046237">
    <property type="entry name" value="DUF6270"/>
</dbReference>
<sequence length="659" mass="73071">MNKSATGPDRTRTLHVHHDVAGFGEALRRDYAGEHHVPIGDGRHLKLRVSGAVSHHEGAVPVFFAAGRESSSGATQFWGSAIGRRVAHGFVELADPSLEFADSLKMGWYAGMEGTRAGDVILTVLDTMARVWGRELVLVGGADGAFAALSYASRMRTAGSAFVWNPPTDLGSYNRQLVDAYLRLAHPTTFEEEVSPAQWQDRRRVQFRRAGITENLNDPRLHRPGRIDRLLYLQNQSDWRTVAHCAPYVAAHGILHLGTGSYMIDPQHCVQVCDWGAGHAPLGPDALAESLRSFLTNEETPLEIGRRLALNTCRSRENLAKAPRDLRNLRDSIAPLVHAEYANLSGIVEVSMGGDIKAGYGGLRFGVQQLAAGKSEQLAWYSDATSIPVEPRRVRHDGELKLIVRDGMNNTLAVLPVERKDPSLPELKAFIYGSCVTRDAFNLSGMPAVADYVARSPLLSAMGEKPDLGDVDGSPRQLSSAFQRRMVERDLNKSLPTLLEETPHHLMIVDLIDERLAVHVDDTGAYTKSNEAKEAGLHKDSGTEFTPLSPGFMPLWDDAVAKFAELVQPERVILNKIYWAEMDNHGEGLEPQYPVRAHNEALRAMYATFEARIPCHVISYPDEILVADREHRWNLTPFHYVSGVYQHFRDELVRLVSDL</sequence>
<dbReference type="RefSeq" id="WP_162230135.1">
    <property type="nucleotide sequence ID" value="NZ_WMHZ01000018.1"/>
</dbReference>
<dbReference type="InterPro" id="IPR029058">
    <property type="entry name" value="AB_hydrolase_fold"/>
</dbReference>
<dbReference type="SUPFAM" id="SSF53474">
    <property type="entry name" value="alpha/beta-Hydrolases"/>
    <property type="match status" value="1"/>
</dbReference>
<accession>A0A6N9QZZ8</accession>
<evidence type="ECO:0000313" key="2">
    <source>
        <dbReference type="Proteomes" id="UP000471026"/>
    </source>
</evidence>
<reference evidence="1 2" key="1">
    <citation type="submission" date="2019-11" db="EMBL/GenBank/DDBJ databases">
        <title>Draft genome sequence of Kocuria indica DP-K7, a methyl red degrading Actinobacterium.</title>
        <authorList>
            <person name="Kumaran S."/>
            <person name="Tischler D."/>
            <person name="Ngo A.C.R."/>
            <person name="Schultes F."/>
        </authorList>
    </citation>
    <scope>NUCLEOTIDE SEQUENCE [LARGE SCALE GENOMIC DNA]</scope>
    <source>
        <strain evidence="1 2">DP-K7</strain>
    </source>
</reference>
<dbReference type="Proteomes" id="UP000471026">
    <property type="component" value="Unassembled WGS sequence"/>
</dbReference>
<evidence type="ECO:0000313" key="1">
    <source>
        <dbReference type="EMBL" id="NDO78825.1"/>
    </source>
</evidence>
<comment type="caution">
    <text evidence="1">The sequence shown here is derived from an EMBL/GenBank/DDBJ whole genome shotgun (WGS) entry which is preliminary data.</text>
</comment>
<proteinExistence type="predicted"/>
<name>A0A6N9QZZ8_9MICC</name>
<dbReference type="AlphaFoldDB" id="A0A6N9QZZ8"/>
<dbReference type="Pfam" id="PF19786">
    <property type="entry name" value="DUF6270"/>
    <property type="match status" value="1"/>
</dbReference>
<dbReference type="EMBL" id="WMHZ01000018">
    <property type="protein sequence ID" value="NDO78825.1"/>
    <property type="molecule type" value="Genomic_DNA"/>
</dbReference>
<protein>
    <submittedName>
        <fullName evidence="1">Uncharacterized protein</fullName>
    </submittedName>
</protein>
<organism evidence="1 2">
    <name type="scientific">Kocuria marina subsp. indica</name>
    <dbReference type="NCBI Taxonomy" id="1049583"/>
    <lineage>
        <taxon>Bacteria</taxon>
        <taxon>Bacillati</taxon>
        <taxon>Actinomycetota</taxon>
        <taxon>Actinomycetes</taxon>
        <taxon>Micrococcales</taxon>
        <taxon>Micrococcaceae</taxon>
        <taxon>Kocuria</taxon>
    </lineage>
</organism>
<gene>
    <name evidence="1" type="ORF">GKZ75_11480</name>
</gene>